<name>A0AAF0ESZ8_9BASI</name>
<evidence type="ECO:0000256" key="4">
    <source>
        <dbReference type="ARBA" id="ARBA00015422"/>
    </source>
</evidence>
<dbReference type="AlphaFoldDB" id="A0AAF0ESZ8"/>
<dbReference type="GO" id="GO:0000462">
    <property type="term" value="P:maturation of SSU-rRNA from tricistronic rRNA transcript (SSU-rRNA, 5.8S rRNA, LSU-rRNA)"/>
    <property type="evidence" value="ECO:0007669"/>
    <property type="project" value="TreeGrafter"/>
</dbReference>
<dbReference type="EMBL" id="CP119877">
    <property type="protein sequence ID" value="WFD33992.1"/>
    <property type="molecule type" value="Genomic_DNA"/>
</dbReference>
<evidence type="ECO:0000259" key="10">
    <source>
        <dbReference type="Pfam" id="PF22916"/>
    </source>
</evidence>
<comment type="subunit">
    <text evidence="7">Component of the ribosomal small subunit (SSU) processome composed of at least 40 protein subunits and snoRNA U3.</text>
</comment>
<feature type="domain" description="UTP25 NTP hydrolase-like" evidence="10">
    <location>
        <begin position="156"/>
        <end position="419"/>
    </location>
</feature>
<comment type="function">
    <text evidence="1 7">DEAD-box RNA helicase-like protein required for pre-18S rRNA processing, specifically at sites A0, A1, and A2.</text>
</comment>
<keyword evidence="12" id="KW-1185">Reference proteome</keyword>
<dbReference type="InterPro" id="IPR027417">
    <property type="entry name" value="P-loop_NTPase"/>
</dbReference>
<dbReference type="InterPro" id="IPR053939">
    <property type="entry name" value="UTP25_C"/>
</dbReference>
<keyword evidence="7" id="KW-0690">Ribosome biogenesis</keyword>
<dbReference type="PANTHER" id="PTHR12933">
    <property type="entry name" value="ORF PROTEIN-RELATED"/>
    <property type="match status" value="1"/>
</dbReference>
<evidence type="ECO:0000256" key="1">
    <source>
        <dbReference type="ARBA" id="ARBA00002883"/>
    </source>
</evidence>
<dbReference type="InterPro" id="IPR010678">
    <property type="entry name" value="UTP25"/>
</dbReference>
<keyword evidence="5 7" id="KW-0539">Nucleus</keyword>
<feature type="region of interest" description="Disordered" evidence="8">
    <location>
        <begin position="88"/>
        <end position="128"/>
    </location>
</feature>
<gene>
    <name evidence="11" type="primary">UTP25</name>
    <name evidence="11" type="ORF">MCUN1_000820</name>
</gene>
<evidence type="ECO:0000256" key="8">
    <source>
        <dbReference type="SAM" id="MobiDB-lite"/>
    </source>
</evidence>
<proteinExistence type="inferred from homology"/>
<dbReference type="GO" id="GO:0034511">
    <property type="term" value="F:U3 snoRNA binding"/>
    <property type="evidence" value="ECO:0007669"/>
    <property type="project" value="InterPro"/>
</dbReference>
<evidence type="ECO:0000256" key="3">
    <source>
        <dbReference type="ARBA" id="ARBA00009223"/>
    </source>
</evidence>
<evidence type="ECO:0000256" key="7">
    <source>
        <dbReference type="RuleBase" id="RU365070"/>
    </source>
</evidence>
<accession>A0AAF0ESZ8</accession>
<dbReference type="PANTHER" id="PTHR12933:SF0">
    <property type="entry name" value="U3 SMALL NUCLEOLAR RNA-ASSOCIATED PROTEIN 25 HOMOLOG"/>
    <property type="match status" value="1"/>
</dbReference>
<feature type="domain" description="UTP25 C-terminal" evidence="9">
    <location>
        <begin position="431"/>
        <end position="622"/>
    </location>
</feature>
<protein>
    <recommendedName>
        <fullName evidence="4 7">U3 small nucleolar RNA-associated protein 25</fullName>
        <shortName evidence="7">U3 snoRNA-associated protein 25</shortName>
    </recommendedName>
</protein>
<dbReference type="Proteomes" id="UP001219933">
    <property type="component" value="Chromosome 1"/>
</dbReference>
<organism evidence="11 12">
    <name type="scientific">Malassezia cuniculi</name>
    <dbReference type="NCBI Taxonomy" id="948313"/>
    <lineage>
        <taxon>Eukaryota</taxon>
        <taxon>Fungi</taxon>
        <taxon>Dikarya</taxon>
        <taxon>Basidiomycota</taxon>
        <taxon>Ustilaginomycotina</taxon>
        <taxon>Malasseziomycetes</taxon>
        <taxon>Malasseziales</taxon>
        <taxon>Malasseziaceae</taxon>
        <taxon>Malassezia</taxon>
    </lineage>
</organism>
<dbReference type="GO" id="GO:0032040">
    <property type="term" value="C:small-subunit processome"/>
    <property type="evidence" value="ECO:0007669"/>
    <property type="project" value="TreeGrafter"/>
</dbReference>
<dbReference type="Pfam" id="PF22916">
    <property type="entry name" value="UTP25_NTPase-like"/>
    <property type="match status" value="1"/>
</dbReference>
<dbReference type="InterPro" id="IPR053940">
    <property type="entry name" value="UTP25_NTPase-like"/>
</dbReference>
<comment type="similarity">
    <text evidence="3 7">Belongs to the UTP25 family.</text>
</comment>
<dbReference type="GO" id="GO:0019843">
    <property type="term" value="F:rRNA binding"/>
    <property type="evidence" value="ECO:0007669"/>
    <property type="project" value="TreeGrafter"/>
</dbReference>
<reference evidence="11" key="1">
    <citation type="submission" date="2023-03" db="EMBL/GenBank/DDBJ databases">
        <title>Mating type loci evolution in Malassezia.</title>
        <authorList>
            <person name="Coelho M.A."/>
        </authorList>
    </citation>
    <scope>NUCLEOTIDE SEQUENCE</scope>
    <source>
        <strain evidence="11">CBS 11721</strain>
    </source>
</reference>
<evidence type="ECO:0000256" key="2">
    <source>
        <dbReference type="ARBA" id="ARBA00004604"/>
    </source>
</evidence>
<dbReference type="Pfam" id="PF06862">
    <property type="entry name" value="Utp25_C"/>
    <property type="match status" value="1"/>
</dbReference>
<keyword evidence="6 7" id="KW-0687">Ribonucleoprotein</keyword>
<dbReference type="Gene3D" id="3.40.50.300">
    <property type="entry name" value="P-loop containing nucleotide triphosphate hydrolases"/>
    <property type="match status" value="1"/>
</dbReference>
<evidence type="ECO:0000256" key="6">
    <source>
        <dbReference type="ARBA" id="ARBA00023274"/>
    </source>
</evidence>
<evidence type="ECO:0000256" key="5">
    <source>
        <dbReference type="ARBA" id="ARBA00023242"/>
    </source>
</evidence>
<comment type="subcellular location">
    <subcellularLocation>
        <location evidence="2 7">Nucleus</location>
        <location evidence="2 7">Nucleolus</location>
    </subcellularLocation>
</comment>
<feature type="region of interest" description="Disordered" evidence="8">
    <location>
        <begin position="21"/>
        <end position="68"/>
    </location>
</feature>
<evidence type="ECO:0000259" key="9">
    <source>
        <dbReference type="Pfam" id="PF06862"/>
    </source>
</evidence>
<evidence type="ECO:0000313" key="11">
    <source>
        <dbReference type="EMBL" id="WFD33992.1"/>
    </source>
</evidence>
<sequence>MRDNPAHVRLLTLLNVGAAIPRDNDVAANDNLKGKRGRGSTAAPAKRARKEESSAEPIVTTDDVDDAPAQGTAADAFITHFGAESADLEAAGPTPKWSSPKSVAAFGGSQTTEPEGKGPGGSARPHTRTWSAYKSVLRGSEPPQLERELIECLGVYKDFWHSRVKLQEQTSLRRAIAVHVMSHISKTRQRILKDNERLAHAAASDAEELPELRDQGFTRPKALILAPLRNSAKNWVDLLVSLSGAQQIEQKSRFAREYSLPAGTVDKLADPAFANKYPEDHRATFSGNIDDNFRIGIKATRKTLKLYSPFFESDIIVASPLGLRLLIEKEKDADYLSSIEVLVADQLDVMLMQNWEHVKFFFEHVSQIPRQARDTDFSRVKPWYLDGQAALLRQTVLLSSYDAPEFRHLYGNLKNVAGRLRTVATDEEPSMSLVTPGIRQTFHRFDVGNVQAEADVRLHTFTEKTLPGILKSAVSATHTMIVVPSYFDFVRFEYYLRKNATFSYSTLTEYTSNRDISRAREAFFSGKSNFLIVTERFHFYRRYLVRGAKTVVFYAPPEHAIYYPELVNAPLLQRDGQEADIDASDISVVVLYSKYDLLRLERIVGIAQGRRMVTESKAVWRFA</sequence>
<evidence type="ECO:0000313" key="12">
    <source>
        <dbReference type="Proteomes" id="UP001219933"/>
    </source>
</evidence>
<keyword evidence="7" id="KW-0698">rRNA processing</keyword>